<proteinExistence type="predicted"/>
<dbReference type="AlphaFoldDB" id="A0ABD5QK79"/>
<sequence>MKGAIQAVALNEFVTSVLSTVSQNEYEQRTFFSCEICNIVYAGFEKPPICHNCGNDTFIKVVPTGDAADR</sequence>
<accession>A0ABD5QK79</accession>
<comment type="caution">
    <text evidence="1">The sequence shown here is derived from an EMBL/GenBank/DDBJ whole genome shotgun (WGS) entry which is preliminary data.</text>
</comment>
<organism evidence="1 2">
    <name type="scientific">Saliphagus infecundisoli</name>
    <dbReference type="NCBI Taxonomy" id="1849069"/>
    <lineage>
        <taxon>Archaea</taxon>
        <taxon>Methanobacteriati</taxon>
        <taxon>Methanobacteriota</taxon>
        <taxon>Stenosarchaea group</taxon>
        <taxon>Halobacteria</taxon>
        <taxon>Halobacteriales</taxon>
        <taxon>Natrialbaceae</taxon>
        <taxon>Saliphagus</taxon>
    </lineage>
</organism>
<evidence type="ECO:0000313" key="1">
    <source>
        <dbReference type="EMBL" id="MFC4990000.1"/>
    </source>
</evidence>
<name>A0ABD5QK79_9EURY</name>
<evidence type="ECO:0000313" key="2">
    <source>
        <dbReference type="Proteomes" id="UP001595925"/>
    </source>
</evidence>
<reference evidence="1 2" key="1">
    <citation type="journal article" date="2019" name="Int. J. Syst. Evol. Microbiol.">
        <title>The Global Catalogue of Microorganisms (GCM) 10K type strain sequencing project: providing services to taxonomists for standard genome sequencing and annotation.</title>
        <authorList>
            <consortium name="The Broad Institute Genomics Platform"/>
            <consortium name="The Broad Institute Genome Sequencing Center for Infectious Disease"/>
            <person name="Wu L."/>
            <person name="Ma J."/>
        </authorList>
    </citation>
    <scope>NUCLEOTIDE SEQUENCE [LARGE SCALE GENOMIC DNA]</scope>
    <source>
        <strain evidence="1 2">CGMCC 1.15824</strain>
    </source>
</reference>
<gene>
    <name evidence="1" type="ORF">ACFPFO_19975</name>
</gene>
<keyword evidence="2" id="KW-1185">Reference proteome</keyword>
<dbReference type="EMBL" id="JBHSJG010000056">
    <property type="protein sequence ID" value="MFC4990000.1"/>
    <property type="molecule type" value="Genomic_DNA"/>
</dbReference>
<protein>
    <submittedName>
        <fullName evidence="1">Uncharacterized protein</fullName>
    </submittedName>
</protein>
<dbReference type="Proteomes" id="UP001595925">
    <property type="component" value="Unassembled WGS sequence"/>
</dbReference>